<evidence type="ECO:0000256" key="1">
    <source>
        <dbReference type="SAM" id="MobiDB-lite"/>
    </source>
</evidence>
<dbReference type="Proteomes" id="UP000799429">
    <property type="component" value="Unassembled WGS sequence"/>
</dbReference>
<accession>A0A9P4VSE4</accession>
<protein>
    <submittedName>
        <fullName evidence="2">Uncharacterized protein</fullName>
    </submittedName>
</protein>
<reference evidence="2" key="1">
    <citation type="journal article" date="2020" name="Stud. Mycol.">
        <title>101 Dothideomycetes genomes: a test case for predicting lifestyles and emergence of pathogens.</title>
        <authorList>
            <person name="Haridas S."/>
            <person name="Albert R."/>
            <person name="Binder M."/>
            <person name="Bloem J."/>
            <person name="Labutti K."/>
            <person name="Salamov A."/>
            <person name="Andreopoulos B."/>
            <person name="Baker S."/>
            <person name="Barry K."/>
            <person name="Bills G."/>
            <person name="Bluhm B."/>
            <person name="Cannon C."/>
            <person name="Castanera R."/>
            <person name="Culley D."/>
            <person name="Daum C."/>
            <person name="Ezra D."/>
            <person name="Gonzalez J."/>
            <person name="Henrissat B."/>
            <person name="Kuo A."/>
            <person name="Liang C."/>
            <person name="Lipzen A."/>
            <person name="Lutzoni F."/>
            <person name="Magnuson J."/>
            <person name="Mondo S."/>
            <person name="Nolan M."/>
            <person name="Ohm R."/>
            <person name="Pangilinan J."/>
            <person name="Park H.-J."/>
            <person name="Ramirez L."/>
            <person name="Alfaro M."/>
            <person name="Sun H."/>
            <person name="Tritt A."/>
            <person name="Yoshinaga Y."/>
            <person name="Zwiers L.-H."/>
            <person name="Turgeon B."/>
            <person name="Goodwin S."/>
            <person name="Spatafora J."/>
            <person name="Crous P."/>
            <person name="Grigoriev I."/>
        </authorList>
    </citation>
    <scope>NUCLEOTIDE SEQUENCE</scope>
    <source>
        <strain evidence="2">CBS 101060</strain>
    </source>
</reference>
<evidence type="ECO:0000313" key="3">
    <source>
        <dbReference type="Proteomes" id="UP000799429"/>
    </source>
</evidence>
<feature type="region of interest" description="Disordered" evidence="1">
    <location>
        <begin position="722"/>
        <end position="746"/>
    </location>
</feature>
<dbReference type="OrthoDB" id="3798392at2759"/>
<name>A0A9P4VSE4_9PEZI</name>
<comment type="caution">
    <text evidence="2">The sequence shown here is derived from an EMBL/GenBank/DDBJ whole genome shotgun (WGS) entry which is preliminary data.</text>
</comment>
<evidence type="ECO:0000313" key="2">
    <source>
        <dbReference type="EMBL" id="KAF2838469.1"/>
    </source>
</evidence>
<gene>
    <name evidence="2" type="ORF">M501DRAFT_1016569</name>
</gene>
<dbReference type="AlphaFoldDB" id="A0A9P4VSE4"/>
<dbReference type="EMBL" id="MU006096">
    <property type="protein sequence ID" value="KAF2838469.1"/>
    <property type="molecule type" value="Genomic_DNA"/>
</dbReference>
<organism evidence="2 3">
    <name type="scientific">Patellaria atrata CBS 101060</name>
    <dbReference type="NCBI Taxonomy" id="1346257"/>
    <lineage>
        <taxon>Eukaryota</taxon>
        <taxon>Fungi</taxon>
        <taxon>Dikarya</taxon>
        <taxon>Ascomycota</taxon>
        <taxon>Pezizomycotina</taxon>
        <taxon>Dothideomycetes</taxon>
        <taxon>Dothideomycetes incertae sedis</taxon>
        <taxon>Patellariales</taxon>
        <taxon>Patellariaceae</taxon>
        <taxon>Patellaria</taxon>
    </lineage>
</organism>
<sequence length="1206" mass="132050">MVYFTHDSEILSHYVAAVPIPNSSHFVAVRDEHHVPLIFSLGNNGILYAIKEASNGSRKMIDLNKALGLTDLDVVTFEAVQDAEDVIYMCFAANYGKYTPLTVLRPFRPEDLNSEGEYLDLTRLKIIGKNATEIKVSKIFMGEKDSRREYPQITLGFVPLKDVHTSEDLASVQFASGLDWTLSSNVDLPENATQIVDFTPALLPIGPGYFALYVIQGQTQLIFSTIAPPGGHTYQATLQCPQGARCLSTIKDAAGYTSLLVGGQGIWCWTAQDAQRKQTQGTLISNPGDGGLDGVIQLHVAQADNAISIFATDSEETVSYAITPDLNFGTQLASIPLVSEGEGGTFAPFFPPDGLTQQVIVANSTGQLTLLQHDISADIWIRTPFYTPNLTENIEYNAYMTRITIRDDNGKPMPDAPLIVKSPEGWVDVIVNGRNVTLGPYGTMTSSDLRGTLTIIAPSEDISSWPFRVSTIGNADKGLVGEEVEIDPTEKTISKLKKIQNGDDLREARLEDGTRVLEGSDASDADIDTVADAIRQLVDLAPQVKKRSLRPVVRNVSHNPLAFKLGRVRSGKDLGRCIAGWNSNRIMASKNIIDSAWAGFRYYFLSPLESLFAAYIELAADGVHLILDFGKRVFRLLIDSIGKLAKAISMLMEKLAKGWDKFLEWLKMVLGWQDIVDTARSIRSLMNNALDYGDEGLNHFADQIEARFDDFKENLRGIEVAPEVTGTTGGGSSSDEPPENVTSEDTQFEDSVAGGYTEYQLTHGGGAEHSLISSNVGGDPVATMNNIFVDLTGSLGEVADSFKETKDSLQEMFVEMAKKGEGVELGEVLQTIGIEILIGILDGLKAITIGFLRLAGEIIRGIKAIANADVQIPVFSAWYKRFTGKSLTFTILEAVSFIIAIPYTLQYKKATGSKPPAIDIPFPELFGTSSSKTATHLKQSLKDGAMKRPLEDDNPVLGINKRTNFAFARLDVSMRWLGLIFGSMLFFVEGSKDKRSLSSARSTEMDPRPSGLRSAAFQQRKFQAPHPLKSLDLGTSFSEALPYLTNVFSGIDLLVSAPYPSTASPDPAGMRRLRWTAHTFGIIGWLLGFAPQNPVMSVVKAVPPTITLILISFVHNMEHEARRDGDDSITAHSTRMRIGMSVLDLLTSWCQLAASEARDAKQPHLTTAFFAVGRVCELSSCSMLTRLTKESIKKEKWNYLMPSPCR</sequence>
<proteinExistence type="predicted"/>
<keyword evidence="3" id="KW-1185">Reference proteome</keyword>